<dbReference type="STRING" id="869279.SE15_12245"/>
<dbReference type="PANTHER" id="PTHR39321">
    <property type="entry name" value="NICOTINATE-NUCLEOTIDE ADENYLYLTRANSFERASE-RELATED"/>
    <property type="match status" value="1"/>
</dbReference>
<feature type="domain" description="Cytidyltransferase-like" evidence="11">
    <location>
        <begin position="6"/>
        <end position="173"/>
    </location>
</feature>
<comment type="similarity">
    <text evidence="10">Belongs to the NadD family.</text>
</comment>
<keyword evidence="6 10" id="KW-0547">Nucleotide-binding</keyword>
<evidence type="ECO:0000256" key="7">
    <source>
        <dbReference type="ARBA" id="ARBA00022840"/>
    </source>
</evidence>
<dbReference type="EMBL" id="LGKO01000005">
    <property type="protein sequence ID" value="KPL82816.1"/>
    <property type="molecule type" value="Genomic_DNA"/>
</dbReference>
<dbReference type="PATRIC" id="fig|869279.4.peg.2071"/>
<dbReference type="RefSeq" id="WP_054522373.1">
    <property type="nucleotide sequence ID" value="NZ_LGKO01000005.1"/>
</dbReference>
<dbReference type="UniPathway" id="UPA00253">
    <property type="reaction ID" value="UER00332"/>
</dbReference>
<dbReference type="InterPro" id="IPR004821">
    <property type="entry name" value="Cyt_trans-like"/>
</dbReference>
<dbReference type="AlphaFoldDB" id="A0A0P6Y1A3"/>
<dbReference type="Gene3D" id="3.40.50.620">
    <property type="entry name" value="HUPs"/>
    <property type="match status" value="1"/>
</dbReference>
<keyword evidence="8 10" id="KW-0520">NAD</keyword>
<evidence type="ECO:0000256" key="10">
    <source>
        <dbReference type="HAMAP-Rule" id="MF_00244"/>
    </source>
</evidence>
<dbReference type="OrthoDB" id="5295945at2"/>
<keyword evidence="3 10" id="KW-0662">Pyridine nucleotide biosynthesis</keyword>
<dbReference type="NCBIfam" id="TIGR00125">
    <property type="entry name" value="cyt_tran_rel"/>
    <property type="match status" value="1"/>
</dbReference>
<evidence type="ECO:0000259" key="11">
    <source>
        <dbReference type="Pfam" id="PF01467"/>
    </source>
</evidence>
<evidence type="ECO:0000256" key="9">
    <source>
        <dbReference type="ARBA" id="ARBA00048721"/>
    </source>
</evidence>
<comment type="pathway">
    <text evidence="2 10">Cofactor biosynthesis; NAD(+) biosynthesis; deamido-NAD(+) from nicotinate D-ribonucleotide: step 1/1.</text>
</comment>
<comment type="caution">
    <text evidence="12">The sequence shown here is derived from an EMBL/GenBank/DDBJ whole genome shotgun (WGS) entry which is preliminary data.</text>
</comment>
<comment type="catalytic activity">
    <reaction evidence="9 10">
        <text>nicotinate beta-D-ribonucleotide + ATP + H(+) = deamido-NAD(+) + diphosphate</text>
        <dbReference type="Rhea" id="RHEA:22860"/>
        <dbReference type="ChEBI" id="CHEBI:15378"/>
        <dbReference type="ChEBI" id="CHEBI:30616"/>
        <dbReference type="ChEBI" id="CHEBI:33019"/>
        <dbReference type="ChEBI" id="CHEBI:57502"/>
        <dbReference type="ChEBI" id="CHEBI:58437"/>
        <dbReference type="EC" id="2.7.7.18"/>
    </reaction>
</comment>
<gene>
    <name evidence="10" type="primary">nadD</name>
    <name evidence="12" type="ORF">SE15_12245</name>
</gene>
<keyword evidence="13" id="KW-1185">Reference proteome</keyword>
<evidence type="ECO:0000256" key="1">
    <source>
        <dbReference type="ARBA" id="ARBA00002324"/>
    </source>
</evidence>
<dbReference type="Proteomes" id="UP000050544">
    <property type="component" value="Unassembled WGS sequence"/>
</dbReference>
<name>A0A0P6Y1A3_9CHLR</name>
<reference evidence="12 13" key="1">
    <citation type="submission" date="2015-07" db="EMBL/GenBank/DDBJ databases">
        <title>Whole genome sequence of Thermanaerothrix daxensis DSM 23592.</title>
        <authorList>
            <person name="Hemp J."/>
            <person name="Ward L.M."/>
            <person name="Pace L.A."/>
            <person name="Fischer W.W."/>
        </authorList>
    </citation>
    <scope>NUCLEOTIDE SEQUENCE [LARGE SCALE GENOMIC DNA]</scope>
    <source>
        <strain evidence="12 13">GNS-1</strain>
    </source>
</reference>
<dbReference type="Pfam" id="PF01467">
    <property type="entry name" value="CTP_transf_like"/>
    <property type="match status" value="1"/>
</dbReference>
<dbReference type="GO" id="GO:0005524">
    <property type="term" value="F:ATP binding"/>
    <property type="evidence" value="ECO:0007669"/>
    <property type="project" value="UniProtKB-KW"/>
</dbReference>
<evidence type="ECO:0000256" key="5">
    <source>
        <dbReference type="ARBA" id="ARBA00022695"/>
    </source>
</evidence>
<protein>
    <recommendedName>
        <fullName evidence="10">Probable nicotinate-nucleotide adenylyltransferase</fullName>
        <ecNumber evidence="10">2.7.7.18</ecNumber>
    </recommendedName>
    <alternativeName>
        <fullName evidence="10">Deamido-NAD(+) diphosphorylase</fullName>
    </alternativeName>
    <alternativeName>
        <fullName evidence="10">Deamido-NAD(+) pyrophosphorylase</fullName>
    </alternativeName>
    <alternativeName>
        <fullName evidence="10">Nicotinate mononucleotide adenylyltransferase</fullName>
        <shortName evidence="10">NaMN adenylyltransferase</shortName>
    </alternativeName>
</protein>
<evidence type="ECO:0000256" key="6">
    <source>
        <dbReference type="ARBA" id="ARBA00022741"/>
    </source>
</evidence>
<dbReference type="NCBIfam" id="TIGR00482">
    <property type="entry name" value="nicotinate (nicotinamide) nucleotide adenylyltransferase"/>
    <property type="match status" value="1"/>
</dbReference>
<comment type="function">
    <text evidence="1 10">Catalyzes the reversible adenylation of nicotinate mononucleotide (NaMN) to nicotinic acid adenine dinucleotide (NaAD).</text>
</comment>
<evidence type="ECO:0000256" key="8">
    <source>
        <dbReference type="ARBA" id="ARBA00023027"/>
    </source>
</evidence>
<dbReference type="NCBIfam" id="NF000840">
    <property type="entry name" value="PRK00071.1-3"/>
    <property type="match status" value="1"/>
</dbReference>
<evidence type="ECO:0000313" key="13">
    <source>
        <dbReference type="Proteomes" id="UP000050544"/>
    </source>
</evidence>
<keyword evidence="5 10" id="KW-0548">Nucleotidyltransferase</keyword>
<dbReference type="HAMAP" id="MF_00244">
    <property type="entry name" value="NaMN_adenylyltr"/>
    <property type="match status" value="1"/>
</dbReference>
<dbReference type="PANTHER" id="PTHR39321:SF3">
    <property type="entry name" value="PHOSPHOPANTETHEINE ADENYLYLTRANSFERASE"/>
    <property type="match status" value="1"/>
</dbReference>
<keyword evidence="4 10" id="KW-0808">Transferase</keyword>
<evidence type="ECO:0000313" key="12">
    <source>
        <dbReference type="EMBL" id="KPL82816.1"/>
    </source>
</evidence>
<dbReference type="SUPFAM" id="SSF52374">
    <property type="entry name" value="Nucleotidylyl transferase"/>
    <property type="match status" value="1"/>
</dbReference>
<dbReference type="CDD" id="cd02165">
    <property type="entry name" value="NMNAT"/>
    <property type="match status" value="1"/>
</dbReference>
<keyword evidence="7 10" id="KW-0067">ATP-binding</keyword>
<dbReference type="GO" id="GO:0004515">
    <property type="term" value="F:nicotinate-nucleotide adenylyltransferase activity"/>
    <property type="evidence" value="ECO:0007669"/>
    <property type="project" value="UniProtKB-UniRule"/>
</dbReference>
<dbReference type="EC" id="2.7.7.18" evidence="10"/>
<accession>A0A0P6Y1A3</accession>
<dbReference type="GO" id="GO:0009435">
    <property type="term" value="P:NAD+ biosynthetic process"/>
    <property type="evidence" value="ECO:0007669"/>
    <property type="project" value="UniProtKB-UniRule"/>
</dbReference>
<sequence length="203" mass="22940">MRRIGVFGGTFDPPHVGHLILASEAADQLGLERVLWVLTPDPPHKRGLPITPLLIRLELVKAAIEGDPLFELSRVEIDRPGPHYAVDTLLILHDLYPEDALIYLIGGDSLRDLPTWHQPLRFLEACDGLGVMRRPGDAVDLSHLEATLPGLRRKVMFVDAPLLEISSSQIRQRVAGGKAYRYYLPPRVYELVERYRLYRAIEP</sequence>
<proteinExistence type="inferred from homology"/>
<evidence type="ECO:0000256" key="4">
    <source>
        <dbReference type="ARBA" id="ARBA00022679"/>
    </source>
</evidence>
<evidence type="ECO:0000256" key="2">
    <source>
        <dbReference type="ARBA" id="ARBA00005019"/>
    </source>
</evidence>
<dbReference type="InterPro" id="IPR005248">
    <property type="entry name" value="NadD/NMNAT"/>
</dbReference>
<organism evidence="12 13">
    <name type="scientific">Thermanaerothrix daxensis</name>
    <dbReference type="NCBI Taxonomy" id="869279"/>
    <lineage>
        <taxon>Bacteria</taxon>
        <taxon>Bacillati</taxon>
        <taxon>Chloroflexota</taxon>
        <taxon>Anaerolineae</taxon>
        <taxon>Anaerolineales</taxon>
        <taxon>Anaerolineaceae</taxon>
        <taxon>Thermanaerothrix</taxon>
    </lineage>
</organism>
<evidence type="ECO:0000256" key="3">
    <source>
        <dbReference type="ARBA" id="ARBA00022642"/>
    </source>
</evidence>
<dbReference type="InterPro" id="IPR014729">
    <property type="entry name" value="Rossmann-like_a/b/a_fold"/>
</dbReference>